<keyword evidence="2" id="KW-1185">Reference proteome</keyword>
<reference evidence="1 2" key="1">
    <citation type="submission" date="2019-01" db="EMBL/GenBank/DDBJ databases">
        <authorList>
            <consortium name="Pathogen Informatics"/>
        </authorList>
    </citation>
    <scope>NUCLEOTIDE SEQUENCE [LARGE SCALE GENOMIC DNA]</scope>
    <source>
        <strain evidence="1 2">NCTC10179</strain>
    </source>
</reference>
<name>A0A449B5S9_9BACT</name>
<dbReference type="RefSeq" id="WP_036434486.1">
    <property type="nucleotide sequence ID" value="NZ_LR215039.1"/>
</dbReference>
<dbReference type="EMBL" id="LR215039">
    <property type="protein sequence ID" value="VEU75963.1"/>
    <property type="molecule type" value="Genomic_DNA"/>
</dbReference>
<organism evidence="1 2">
    <name type="scientific">Mycoplasmopsis columboralis</name>
    <dbReference type="NCBI Taxonomy" id="171282"/>
    <lineage>
        <taxon>Bacteria</taxon>
        <taxon>Bacillati</taxon>
        <taxon>Mycoplasmatota</taxon>
        <taxon>Mycoplasmoidales</taxon>
        <taxon>Metamycoplasmataceae</taxon>
        <taxon>Mycoplasmopsis</taxon>
    </lineage>
</organism>
<gene>
    <name evidence="1" type="ORF">NCTC10179_00120</name>
</gene>
<dbReference type="KEGG" id="mcou:NCTC10179_00120"/>
<evidence type="ECO:0000313" key="2">
    <source>
        <dbReference type="Proteomes" id="UP000289497"/>
    </source>
</evidence>
<dbReference type="AlphaFoldDB" id="A0A449B5S9"/>
<protein>
    <submittedName>
        <fullName evidence="1">Uncharacterized protein</fullName>
    </submittedName>
</protein>
<evidence type="ECO:0000313" key="1">
    <source>
        <dbReference type="EMBL" id="VEU75963.1"/>
    </source>
</evidence>
<accession>A0A449B5S9</accession>
<proteinExistence type="predicted"/>
<sequence length="330" mass="35605">MAAATIKNLWEEAKSVGSVGTTFVPLNLSQQQANSVLVNFLGKSILSNYLTQGNNLIKSDQATATFAKMQGGQFKFKGNDLGNKNADKFTVSAPLSVHWFESIVANQAITAQEAEESQTADLAKKVDFFINQFVNATERTAVNELEAKIKADGKGLQFDYTTKTPYEIRKKILETARKLSRTYDPVQGIDGIEEDQIIVLVKPEVLDAIAGESVGNYASTAIVEGAKALQKVGGFDIIAHPHMHNYDIIVTTKFLMVKADSLIKVYAGDISNNSSDKVVTVEGKTAVKVIYDNLAYGLAKTLPSSIANGTYVLKPQGAADVQHQPAPSAS</sequence>
<dbReference type="Proteomes" id="UP000289497">
    <property type="component" value="Chromosome"/>
</dbReference>